<feature type="transmembrane region" description="Helical" evidence="6">
    <location>
        <begin position="45"/>
        <end position="66"/>
    </location>
</feature>
<protein>
    <recommendedName>
        <fullName evidence="9">Vacuolar ATPase assembly integral membrane protein VMA21 homolog</fullName>
    </recommendedName>
</protein>
<dbReference type="Pfam" id="PF09446">
    <property type="entry name" value="VMA21"/>
    <property type="match status" value="1"/>
</dbReference>
<dbReference type="GO" id="GO:0005789">
    <property type="term" value="C:endoplasmic reticulum membrane"/>
    <property type="evidence" value="ECO:0007669"/>
    <property type="project" value="TreeGrafter"/>
</dbReference>
<keyword evidence="4 6" id="KW-0472">Membrane</keyword>
<organism evidence="7 8">
    <name type="scientific">Rhynchophorus ferrugineus</name>
    <name type="common">Red palm weevil</name>
    <name type="synonym">Curculio ferrugineus</name>
    <dbReference type="NCBI Taxonomy" id="354439"/>
    <lineage>
        <taxon>Eukaryota</taxon>
        <taxon>Metazoa</taxon>
        <taxon>Ecdysozoa</taxon>
        <taxon>Arthropoda</taxon>
        <taxon>Hexapoda</taxon>
        <taxon>Insecta</taxon>
        <taxon>Pterygota</taxon>
        <taxon>Neoptera</taxon>
        <taxon>Endopterygota</taxon>
        <taxon>Coleoptera</taxon>
        <taxon>Polyphaga</taxon>
        <taxon>Cucujiformia</taxon>
        <taxon>Curculionidae</taxon>
        <taxon>Dryophthorinae</taxon>
        <taxon>Rhynchophorus</taxon>
    </lineage>
</organism>
<comment type="caution">
    <text evidence="7">The sequence shown here is derived from an EMBL/GenBank/DDBJ whole genome shotgun (WGS) entry which is preliminary data.</text>
</comment>
<evidence type="ECO:0000256" key="1">
    <source>
        <dbReference type="ARBA" id="ARBA00022692"/>
    </source>
</evidence>
<dbReference type="EMBL" id="JAACXV010014348">
    <property type="protein sequence ID" value="KAF7268074.1"/>
    <property type="molecule type" value="Genomic_DNA"/>
</dbReference>
<evidence type="ECO:0000256" key="2">
    <source>
        <dbReference type="ARBA" id="ARBA00022824"/>
    </source>
</evidence>
<evidence type="ECO:0000256" key="4">
    <source>
        <dbReference type="ARBA" id="ARBA00023136"/>
    </source>
</evidence>
<dbReference type="Proteomes" id="UP000625711">
    <property type="component" value="Unassembled WGS sequence"/>
</dbReference>
<evidence type="ECO:0000256" key="5">
    <source>
        <dbReference type="ARBA" id="ARBA00023329"/>
    </source>
</evidence>
<keyword evidence="8" id="KW-1185">Reference proteome</keyword>
<dbReference type="OrthoDB" id="160405at2759"/>
<gene>
    <name evidence="7" type="ORF">GWI33_018737</name>
</gene>
<feature type="transmembrane region" description="Helical" evidence="6">
    <location>
        <begin position="12"/>
        <end position="33"/>
    </location>
</feature>
<dbReference type="PANTHER" id="PTHR31792">
    <property type="entry name" value="VACUOLAR ATPASE ASSEMBLY INTEGRAL MEMBRANE PROTEIN VMA21"/>
    <property type="match status" value="1"/>
</dbReference>
<dbReference type="GO" id="GO:0070072">
    <property type="term" value="P:vacuolar proton-transporting V-type ATPase complex assembly"/>
    <property type="evidence" value="ECO:0007669"/>
    <property type="project" value="InterPro"/>
</dbReference>
<evidence type="ECO:0000313" key="8">
    <source>
        <dbReference type="Proteomes" id="UP000625711"/>
    </source>
</evidence>
<proteinExistence type="predicted"/>
<accession>A0A834HUA5</accession>
<reference evidence="7" key="1">
    <citation type="submission" date="2020-08" db="EMBL/GenBank/DDBJ databases">
        <title>Genome sequencing and assembly of the red palm weevil Rhynchophorus ferrugineus.</title>
        <authorList>
            <person name="Dias G.B."/>
            <person name="Bergman C.M."/>
            <person name="Manee M."/>
        </authorList>
    </citation>
    <scope>NUCLEOTIDE SEQUENCE</scope>
    <source>
        <strain evidence="7">AA-2017</strain>
        <tissue evidence="7">Whole larva</tissue>
    </source>
</reference>
<keyword evidence="3 6" id="KW-1133">Transmembrane helix</keyword>
<dbReference type="PANTHER" id="PTHR31792:SF6">
    <property type="entry name" value="VACUOLAR ATPASE ASSEMBLY INTEGRAL MEMBRANE PROTEIN VMA21 HOMOLOG"/>
    <property type="match status" value="1"/>
</dbReference>
<dbReference type="InterPro" id="IPR019013">
    <property type="entry name" value="Vma21"/>
</dbReference>
<dbReference type="GO" id="GO:0031410">
    <property type="term" value="C:cytoplasmic vesicle"/>
    <property type="evidence" value="ECO:0007669"/>
    <property type="project" value="UniProtKB-KW"/>
</dbReference>
<evidence type="ECO:0000256" key="3">
    <source>
        <dbReference type="ARBA" id="ARBA00022989"/>
    </source>
</evidence>
<evidence type="ECO:0000256" key="6">
    <source>
        <dbReference type="SAM" id="Phobius"/>
    </source>
</evidence>
<keyword evidence="2" id="KW-0256">Endoplasmic reticulum</keyword>
<name>A0A834HUA5_RHYFE</name>
<keyword evidence="1 6" id="KW-0812">Transmembrane</keyword>
<dbReference type="AlphaFoldDB" id="A0A834HUA5"/>
<keyword evidence="5" id="KW-0968">Cytoplasmic vesicle</keyword>
<evidence type="ECO:0008006" key="9">
    <source>
        <dbReference type="Google" id="ProtNLM"/>
    </source>
</evidence>
<evidence type="ECO:0000313" key="7">
    <source>
        <dbReference type="EMBL" id="KAF7268074.1"/>
    </source>
</evidence>
<sequence length="81" mass="9096">MEPQLSTFSTILAYSIFIIASPIATFFVTKFFFFEGLLGVSSTGANIWSAVMAVVMLHIAMGLYIYRAYFEAERVKPEKVD</sequence>